<dbReference type="AlphaFoldDB" id="A0A2B7WZB9"/>
<feature type="region of interest" description="Disordered" evidence="1">
    <location>
        <begin position="600"/>
        <end position="620"/>
    </location>
</feature>
<dbReference type="Pfam" id="PF07173">
    <property type="entry name" value="GRDP-like"/>
    <property type="match status" value="1"/>
</dbReference>
<sequence length="778" mass="85273">MSTSKSNPNGLPSPSLRPLSSKDPPPTYTLDDPNATSGAPLPSLRELRFDPTGPQVNYVNPTTATPVTVDQCIAHLKLLAAVADLRDTISATDGLFNLYDKDSQIYPTEEERLKAAQLIREKRWAVYVGRAVDRFTVWHEKCVPNGGFGSNQGGITIYDIESSGVLERSMTWENTIIWTADIMPPLDVLMVWHAYMLNPRDFLEDCIRMGKMSFWVTGLPWEVLNFCINNQTFDYQPPAEAAKYFRMQTGLEWENTHDSPCKSLACPRCQGQVMISWQEENPQIGLLDHPFEDCSCYGDKNLRSACNHCGITITHEKLRLAKFHYDVTRLMMNGVPMPGTILNRDGVPENPKMGHHRPSFPSHLIQLVIGHPLLSLIDINHNEFASMTMVRNFIEESLNDSKQVSRARKGSPSILTKEERTAIRKMMSRYWENSSPFALDLVGAVIRQGTFIKKMDDIDWIHSPALDSTMKRLIRKYTYFFRIICENPTKMAVPTLDVDLAWHTHQLSPYSYYTYSTYQTKGKFIDHDDKVTEYKLSSAFQWTSKQYQRLTGGQVYSECTCWYCEAIRETHNSGLFKSSTTAQAQKAADELHSREDIASYPAKGPHISAHSAVRPRDSLSPRVAEMEVKRLQSQYVKAVRRIQKRGLKLGKGGGDEKRRSISSLGSSSSTSKGNSNPYTATPVVWGAALMFPCYAPFAVDPSISAGMYPCNPACMSVGPGAAGNCVGATCSAEAAAGGCGWADGSGGACTGGGGCGGGGGGGGGGGCGGGGGGGGGGC</sequence>
<evidence type="ECO:0008006" key="4">
    <source>
        <dbReference type="Google" id="ProtNLM"/>
    </source>
</evidence>
<proteinExistence type="predicted"/>
<dbReference type="PANTHER" id="PTHR34365">
    <property type="entry name" value="ENOLASE (DUF1399)"/>
    <property type="match status" value="1"/>
</dbReference>
<feature type="compositionally biased region" description="Low complexity" evidence="1">
    <location>
        <begin position="1"/>
        <end position="22"/>
    </location>
</feature>
<organism evidence="2 3">
    <name type="scientific">Helicocarpus griseus UAMH5409</name>
    <dbReference type="NCBI Taxonomy" id="1447875"/>
    <lineage>
        <taxon>Eukaryota</taxon>
        <taxon>Fungi</taxon>
        <taxon>Dikarya</taxon>
        <taxon>Ascomycota</taxon>
        <taxon>Pezizomycotina</taxon>
        <taxon>Eurotiomycetes</taxon>
        <taxon>Eurotiomycetidae</taxon>
        <taxon>Onygenales</taxon>
        <taxon>Ajellomycetaceae</taxon>
        <taxon>Helicocarpus</taxon>
    </lineage>
</organism>
<feature type="region of interest" description="Disordered" evidence="1">
    <location>
        <begin position="647"/>
        <end position="677"/>
    </location>
</feature>
<protein>
    <recommendedName>
        <fullName evidence="4">Alpha-ketoglutarate-dependent sulfonate dioxygenase</fullName>
    </recommendedName>
</protein>
<evidence type="ECO:0000256" key="1">
    <source>
        <dbReference type="SAM" id="MobiDB-lite"/>
    </source>
</evidence>
<dbReference type="EMBL" id="PDNB01000162">
    <property type="protein sequence ID" value="PGH02156.1"/>
    <property type="molecule type" value="Genomic_DNA"/>
</dbReference>
<keyword evidence="3" id="KW-1185">Reference proteome</keyword>
<evidence type="ECO:0000313" key="2">
    <source>
        <dbReference type="EMBL" id="PGH02156.1"/>
    </source>
</evidence>
<reference evidence="2 3" key="1">
    <citation type="submission" date="2017-10" db="EMBL/GenBank/DDBJ databases">
        <title>Comparative genomics in systemic dimorphic fungi from Ajellomycetaceae.</title>
        <authorList>
            <person name="Munoz J.F."/>
            <person name="Mcewen J.G."/>
            <person name="Clay O.K."/>
            <person name="Cuomo C.A."/>
        </authorList>
    </citation>
    <scope>NUCLEOTIDE SEQUENCE [LARGE SCALE GENOMIC DNA]</scope>
    <source>
        <strain evidence="2 3">UAMH5409</strain>
    </source>
</reference>
<dbReference type="PANTHER" id="PTHR34365:SF7">
    <property type="entry name" value="GLYCINE-RICH DOMAIN-CONTAINING PROTEIN 1"/>
    <property type="match status" value="1"/>
</dbReference>
<dbReference type="STRING" id="1447875.A0A2B7WZB9"/>
<accession>A0A2B7WZB9</accession>
<gene>
    <name evidence="2" type="ORF">AJ79_07702</name>
</gene>
<comment type="caution">
    <text evidence="2">The sequence shown here is derived from an EMBL/GenBank/DDBJ whole genome shotgun (WGS) entry which is preliminary data.</text>
</comment>
<feature type="region of interest" description="Disordered" evidence="1">
    <location>
        <begin position="1"/>
        <end position="43"/>
    </location>
</feature>
<dbReference type="InterPro" id="IPR009836">
    <property type="entry name" value="GRDP-like"/>
</dbReference>
<evidence type="ECO:0000313" key="3">
    <source>
        <dbReference type="Proteomes" id="UP000223968"/>
    </source>
</evidence>
<dbReference type="Proteomes" id="UP000223968">
    <property type="component" value="Unassembled WGS sequence"/>
</dbReference>
<dbReference type="OrthoDB" id="2684236at2759"/>
<feature type="compositionally biased region" description="Low complexity" evidence="1">
    <location>
        <begin position="661"/>
        <end position="676"/>
    </location>
</feature>
<name>A0A2B7WZB9_9EURO</name>